<dbReference type="Proteomes" id="UP000005090">
    <property type="component" value="Chromosome"/>
</dbReference>
<accession>H8GHW4</accession>
<sequence>MKRRLGKFVILLCCVLNTTACTTAKAIKETGNEFSQGNIITGLWYGTMGITMAALIDVVTLGGTTDVTTGSKALIAAANSGRSYSGPSGISSYSTAKNSNAIASTVTQRAYTTYGSSRDYATSSNTSNSNVSNNAQASSYAGSSSRYSVPMTNCVSSKVDQSKSDNYGTYYRLTNTCQVRISVTHYVNGTTWGGHQGKGDLNPGQSTTTVKVPTGSRITYRACEIPAGKEWVGIENTNGGGFMCVIYQ</sequence>
<name>H8GHW4_METAL</name>
<evidence type="ECO:0000256" key="2">
    <source>
        <dbReference type="SAM" id="SignalP"/>
    </source>
</evidence>
<feature type="compositionally biased region" description="Low complexity" evidence="1">
    <location>
        <begin position="121"/>
        <end position="142"/>
    </location>
</feature>
<feature type="region of interest" description="Disordered" evidence="1">
    <location>
        <begin position="118"/>
        <end position="142"/>
    </location>
</feature>
<keyword evidence="2" id="KW-0732">Signal</keyword>
<dbReference type="AlphaFoldDB" id="H8GHW4"/>
<evidence type="ECO:0000256" key="1">
    <source>
        <dbReference type="SAM" id="MobiDB-lite"/>
    </source>
</evidence>
<evidence type="ECO:0000313" key="4">
    <source>
        <dbReference type="Proteomes" id="UP000005090"/>
    </source>
</evidence>
<dbReference type="RefSeq" id="WP_005370422.1">
    <property type="nucleotide sequence ID" value="NZ_CM001475.1"/>
</dbReference>
<protein>
    <submittedName>
        <fullName evidence="3">Uncharacterized protein</fullName>
    </submittedName>
</protein>
<dbReference type="HOGENOM" id="CLU_1119137_0_0_6"/>
<feature type="signal peptide" evidence="2">
    <location>
        <begin position="1"/>
        <end position="20"/>
    </location>
</feature>
<organism evidence="3 4">
    <name type="scientific">Methylomicrobium album BG8</name>
    <dbReference type="NCBI Taxonomy" id="686340"/>
    <lineage>
        <taxon>Bacteria</taxon>
        <taxon>Pseudomonadati</taxon>
        <taxon>Pseudomonadota</taxon>
        <taxon>Gammaproteobacteria</taxon>
        <taxon>Methylococcales</taxon>
        <taxon>Methylococcaceae</taxon>
        <taxon>Methylomicrobium</taxon>
    </lineage>
</organism>
<evidence type="ECO:0000313" key="3">
    <source>
        <dbReference type="EMBL" id="EIC28948.1"/>
    </source>
</evidence>
<feature type="chain" id="PRO_5003612803" evidence="2">
    <location>
        <begin position="21"/>
        <end position="248"/>
    </location>
</feature>
<gene>
    <name evidence="3" type="ORF">Metal_1132</name>
</gene>
<keyword evidence="4" id="KW-1185">Reference proteome</keyword>
<reference evidence="3 4" key="1">
    <citation type="journal article" date="2013" name="Genome Announc.">
        <title>Genome Sequence of the Obligate Gammaproteobacterial Methanotroph Methylomicrobium album Strain BG8.</title>
        <authorList>
            <person name="Kits K.D."/>
            <person name="Kalyuzhnaya M.G."/>
            <person name="Klotz M.G."/>
            <person name="Jetten M.S."/>
            <person name="Op den Camp H.J."/>
            <person name="Vuilleumier S."/>
            <person name="Bringel F."/>
            <person name="Dispirito A.A."/>
            <person name="Murrell J.C."/>
            <person name="Bruce D."/>
            <person name="Cheng J.F."/>
            <person name="Copeland A."/>
            <person name="Goodwin L."/>
            <person name="Hauser L."/>
            <person name="Lajus A."/>
            <person name="Land M.L."/>
            <person name="Lapidus A."/>
            <person name="Lucas S."/>
            <person name="Medigue C."/>
            <person name="Pitluck S."/>
            <person name="Woyke T."/>
            <person name="Zeytun A."/>
            <person name="Stein L.Y."/>
        </authorList>
    </citation>
    <scope>NUCLEOTIDE SEQUENCE [LARGE SCALE GENOMIC DNA]</scope>
    <source>
        <strain evidence="3 4">BG8</strain>
    </source>
</reference>
<proteinExistence type="predicted"/>
<dbReference type="EMBL" id="CM001475">
    <property type="protein sequence ID" value="EIC28948.1"/>
    <property type="molecule type" value="Genomic_DNA"/>
</dbReference>